<feature type="compositionally biased region" description="Polar residues" evidence="2">
    <location>
        <begin position="117"/>
        <end position="131"/>
    </location>
</feature>
<accession>A0ABP1FS78</accession>
<dbReference type="EMBL" id="CAXHTA020000007">
    <property type="protein sequence ID" value="CAL5222781.1"/>
    <property type="molecule type" value="Genomic_DNA"/>
</dbReference>
<dbReference type="PANTHER" id="PTHR16166">
    <property type="entry name" value="VACUOLAR PROTEIN SORTING-ASSOCIATED PROTEIN VPS13"/>
    <property type="match status" value="1"/>
</dbReference>
<feature type="compositionally biased region" description="Low complexity" evidence="2">
    <location>
        <begin position="463"/>
        <end position="486"/>
    </location>
</feature>
<feature type="region of interest" description="Disordered" evidence="2">
    <location>
        <begin position="855"/>
        <end position="927"/>
    </location>
</feature>
<dbReference type="InterPro" id="IPR009291">
    <property type="entry name" value="Vps62"/>
</dbReference>
<proteinExistence type="inferred from homology"/>
<feature type="region of interest" description="Disordered" evidence="2">
    <location>
        <begin position="2305"/>
        <end position="2326"/>
    </location>
</feature>
<sequence length="3487" mass="377498">MQAVLLEEDTLVLSGLRAVVSSDGEHGENMIREDEAGFTVALRRPVRDLLKQLPNIEVGINIPSIKATVSDQEYRLMTSVAGQNFGEELRLPEAALWLEEALKPETFEDAEAERAGSGQTEQPSQALSSVSEMLVEDKPKKSSSQTLRSRKQDRTTLRVVVNIGKSELEMLRTSNAATGALAPLARFTIENLWVAFRSTESGAMHLLLSVPRVEGADLRPWVPPEHSLVISSARNPARSGGHEGAKDDHDGSNVLDWDSASFLTLDMETAAQMSVIKLKVRLQRPTISAEMSFLLAVMKFYVPDFAIASVTPIPFQTQDILLTGEEYRATKDLWLSPQSRLLADSPEASDYVYNGQGHRLILPEGLHEGEALPLILIGVGKSLQLKDVKLVHAACLPACIQLGSGAQLTCREEDKVVRILGDDPEASEDAAMSPGRRWTVPGQSMAGRSPSNARSRSLNKALSRGSGAFGGPSRRSGSGRLARSGSLDGALKPKQMHLELELVAIGVGLQFVELEEGRKEKEVMQTKRSAADLSAIQADGKSRSVRMLAAYMDLGARYKMVGKQQRASAELRGLRIETRVTLGEEKSQEEHGSHVQGTVLEPCKVGVKLDLGGDAGDIQLTLSDLRMNLSPDVLELALSLQSSVLEPLVQPPPDRPLARTTTFVQLWSNHPPAVGPAGAIMDTNILSSERGLTFWRPKPPIGYASLGDCVTTGTAQPSFQVVAMAVNSGLVTFPVSYSVAYKTSGLTIWAPQPPPGYAAMGCVANPGDEPPALTDVVCIATGIGVEAPLGSCLVLKEERSWRPSQDDGGHLMEKPRANVWSVENAGATFLVCSPEDGSPDGPFLDLRSPLGVTPAALKSSSAVTTPAQTPEPSPSGRPRRGAEPGTSAPKPNREVAIKGGPTTPGAKKAAQSLAQRPESHRSYQEFQRSRAKLLRSVSQRRAQSTAVDFRRIWWDKDRRSASRTGMSIWRPLPPTGYISLGDCLVAGYDPPQSVVVLLDSELAEMEHTSMPSVRMPRGFELVWKDEGDRGDRCLSIWRPVPFPGYVALGCVASRGEAPPAKTNIRCVNARSASAVDLRGTRPAVRLPQTSRRSGISAWIGDERMSTFVLSAAGQPPRQGELQRLKLLDAREPRPAEGPINVPKGGMNIVLKTGASSLLLRDALRRPLAEIELGEVDASLRRVDSNVTRAYVGVHMSAWSYNNLIQAWEPILEPWNVIFKADMNTGSLASHGVDPGAHVSVQSTSELMRVTLAYAAVQSMFRALRQWRDLHAAGSDEAYRRQLAAADAASVHTHVTNALGVSAEMQLDFGDRVRMAELPAGEATPVLQPLPRAARRHSQRLAVPASAQPPTLLVADIEGLQSLASSLGGEATEQGSAPEVYLSLSLLGEDLGTLTSAADSWGARTRAVIPQQIQGESSQEGSMAAGAAQQSSGAADAEQQDDSVSRIEQESKQLQQNSRASDNLDVRWSERLVLELPPDTEEDEVTIDIELWDSAANGGVGRKLAHASVDLDLHSFEPFKAQSASVELLGKESKVADLRLQWALLPQFHADKSRTTDAWNAGPSTAGQRALRIAGADDWAPVYSSSQTIASNSSQALKMSSKSRDDTTASVIPVRLRAGTVALESSFSGGIKRELLRSLCQVVNDTQLRLEVALVEVQRRPSGRSPASKPAGFDRSDSLRERQEGAIREELFENERYMPIRGWASGCLLPTERRRYSTRDGSQSFNDFPTMHLPPGWEWEGPWEAEEWHYAPDWSVMSYPPDPSSRERNLVDFVRQKRWVRRRRRQQISPGKAAPSGALPTQDLGAQPSVRSLAAAAFAAQEGDERQVLGVAEPGQSLPVPHGWRSSGKQLVVRPVLEGFPNAHLWSIGATEGTQSIRLDTLDEGQTRLLACPPASPSRPDTGDSSSAAAKAKAARQSGEGGAAELASAPMWFSTTVEAESLPGTSRSESITDWRIVVAAPLVLDNQLPHKGSFLIWERPKDGENLILRQSRALAAGQRQHIYAADMRREVSLQFYPDGFEWLDRDPVPLSLGYSSHSAGVDGQQNLPDSFQVARATGSEAPQSVYINRELDLDVWQLADKKLDPGAAVALGAPLLVRMFVPLWVVNATPLPVAAWVVPIQPPQAPADKDQHQSEGLVDPSDSIRLETLETENVQMPQGTSRRGMPEGARHVLAGSVSMVAYPMQQLAAFRRTERRQSYGLRIKVGESGWTAPLPLESNANTEAPEDFNIKPVLIRARIPEWGTVHEITARLELVGNGFERTLALRLEPYLVISNQTGVPLQLMQPRRGAIQQSFAGIVPSRATRDGLPRVGIPPAGRTYTGQGPPPEGLRTAISAADADYTSTVDLPTGGAGIPLHWSLRSETRRVSLRFAPDSPGEAGPQWSHPLELEKALSSTSHYISLPVRPAASSGSTDNAPLIDMGLEPPAAGASGTEGSAKKKGAYLRALTTLQTAAAPPWELHGLQARVSRRIKHYSRHQEGGMIEEIEVVVVRFRAELRAPGCMHIVLECVSPRAPYLLENRSDQGLRYRQVGIPDLPYVPLPPYSAAGFAWQKDPSSGGIPSVELGSSKSDARAAVCCLLDPELQYQEEDDTRSLRKAAAGQTLALSAGTELQMSVADREQEIMSAAGLSTVGGTGTVGHGAMERALRIVPGNKPSRALADGGAAGATAEDGGKNALHVRVDIGSLEVSVVDQRPEELIAATAMGVQVQYAAGLGPSGNSSSLRFSVESIQIDDEIPGTRFPVMVCPLAGENGGEGDGGTAQALVQITLVKQAGGSRGQIYYPFISFRVAKTLQFAVAEGLVWRAVEMYQHLDLGALSGPSDKRQVAASTDMPVQIALVSLTDLALAVSFRGDPFSRPRWASRMGALSWGLDLANFEGVPVRLHGFEMENVSMMWSAFIAQVFRQVRGQLIGVALSFLRNFGIFSGASGVLGALSRGVAAIGTDQAAQEERAAARQQREIGNVKDGLVEGGDALAQGFYRGFTGLVTKPLQGARTGVGGFVKGLGQGLVGAAAQPVSGALDFMSSAFEGIDASSNTILGRLSNRPRAMRRRRLPRAIGGDRKLLPFVRSQRTDQQARIEAVGQVLMWKAVEAAPGLQRLGRRSRRPARAASDRYEEHMLLPDDRVALMTNQRLMLVSAPGFAKVHAAAEEGVQIGNGDDIPAGQIRWSVEWQDLLAMELRSTHKDLPYPDRVIVHRKGVPGNEEEEHLAHELRCYPNTAQAEQVKLISLKVRDKFYREPQSESAMWARKHTPDLGAPLPGLGQQTLPATMPSIDFRLVWHTGRMADRGEIISVWRVVSPPGYGALGDVVSLGMDPPTAPVTVYRNDADEKGPEKPMMAHPGEFHLVFRENGRSPVTMWEPVAPEGYAALGTLVEGSPQMPDPAEVLCVREDLLRRTGYFDSAIWRWDPPGLQTAPRLWTMRNWECLYWLASLLCNPQQGGLNLQRLHTWDPQTWHCTIWPVDNAGSTFIAERGTRRPPLSAALSPTIE</sequence>
<organism evidence="3 4">
    <name type="scientific">Coccomyxa viridis</name>
    <dbReference type="NCBI Taxonomy" id="1274662"/>
    <lineage>
        <taxon>Eukaryota</taxon>
        <taxon>Viridiplantae</taxon>
        <taxon>Chlorophyta</taxon>
        <taxon>core chlorophytes</taxon>
        <taxon>Trebouxiophyceae</taxon>
        <taxon>Trebouxiophyceae incertae sedis</taxon>
        <taxon>Coccomyxaceae</taxon>
        <taxon>Coccomyxa</taxon>
    </lineage>
</organism>
<feature type="region of interest" description="Disordered" evidence="2">
    <location>
        <begin position="109"/>
        <end position="151"/>
    </location>
</feature>
<comment type="similarity">
    <text evidence="1">Belongs to the VPS13 family.</text>
</comment>
<feature type="compositionally biased region" description="Polar residues" evidence="2">
    <location>
        <begin position="858"/>
        <end position="868"/>
    </location>
</feature>
<dbReference type="Proteomes" id="UP001497392">
    <property type="component" value="Unassembled WGS sequence"/>
</dbReference>
<protein>
    <submittedName>
        <fullName evidence="3">G5194 protein</fullName>
    </submittedName>
</protein>
<feature type="compositionally biased region" description="Polar residues" evidence="2">
    <location>
        <begin position="449"/>
        <end position="460"/>
    </location>
</feature>
<gene>
    <name evidence="3" type="primary">g5194</name>
    <name evidence="3" type="ORF">VP750_LOCUS4440</name>
</gene>
<feature type="region of interest" description="Disordered" evidence="2">
    <location>
        <begin position="1888"/>
        <end position="1920"/>
    </location>
</feature>
<evidence type="ECO:0000256" key="2">
    <source>
        <dbReference type="SAM" id="MobiDB-lite"/>
    </source>
</evidence>
<evidence type="ECO:0000313" key="3">
    <source>
        <dbReference type="EMBL" id="CAL5222781.1"/>
    </source>
</evidence>
<evidence type="ECO:0000313" key="4">
    <source>
        <dbReference type="Proteomes" id="UP001497392"/>
    </source>
</evidence>
<dbReference type="PANTHER" id="PTHR16166:SF93">
    <property type="entry name" value="INTERMEMBRANE LIPID TRANSFER PROTEIN VPS13"/>
    <property type="match status" value="1"/>
</dbReference>
<reference evidence="3 4" key="1">
    <citation type="submission" date="2024-06" db="EMBL/GenBank/DDBJ databases">
        <authorList>
            <person name="Kraege A."/>
            <person name="Thomma B."/>
        </authorList>
    </citation>
    <scope>NUCLEOTIDE SEQUENCE [LARGE SCALE GENOMIC DNA]</scope>
</reference>
<feature type="region of interest" description="Disordered" evidence="2">
    <location>
        <begin position="1658"/>
        <end position="1679"/>
    </location>
</feature>
<dbReference type="Pfam" id="PF06101">
    <property type="entry name" value="Vps62"/>
    <property type="match status" value="2"/>
</dbReference>
<feature type="compositionally biased region" description="Polar residues" evidence="2">
    <location>
        <begin position="1451"/>
        <end position="1460"/>
    </location>
</feature>
<name>A0ABP1FS78_9CHLO</name>
<dbReference type="InterPro" id="IPR026847">
    <property type="entry name" value="VPS13"/>
</dbReference>
<feature type="compositionally biased region" description="Low complexity" evidence="2">
    <location>
        <begin position="1410"/>
        <end position="1436"/>
    </location>
</feature>
<evidence type="ECO:0000256" key="1">
    <source>
        <dbReference type="ARBA" id="ARBA00006545"/>
    </source>
</evidence>
<feature type="region of interest" description="Disordered" evidence="2">
    <location>
        <begin position="1781"/>
        <end position="1803"/>
    </location>
</feature>
<feature type="region of interest" description="Disordered" evidence="2">
    <location>
        <begin position="1410"/>
        <end position="1460"/>
    </location>
</feature>
<keyword evidence="4" id="KW-1185">Reference proteome</keyword>
<comment type="caution">
    <text evidence="3">The sequence shown here is derived from an EMBL/GenBank/DDBJ whole genome shotgun (WGS) entry which is preliminary data.</text>
</comment>
<feature type="region of interest" description="Disordered" evidence="2">
    <location>
        <begin position="422"/>
        <end position="486"/>
    </location>
</feature>
<feature type="region of interest" description="Disordered" evidence="2">
    <location>
        <begin position="2404"/>
        <end position="2434"/>
    </location>
</feature>